<dbReference type="EMBL" id="JNCA01000001">
    <property type="protein sequence ID" value="KDN56684.1"/>
    <property type="molecule type" value="Genomic_DNA"/>
</dbReference>
<reference evidence="1 2" key="1">
    <citation type="submission" date="2014-05" db="EMBL/GenBank/DDBJ databases">
        <title>Genome Sequence of Flavobacterium sp. EM1321.</title>
        <authorList>
            <person name="Shin S.-K."/>
            <person name="Yi H."/>
        </authorList>
    </citation>
    <scope>NUCLEOTIDE SEQUENCE [LARGE SCALE GENOMIC DNA]</scope>
    <source>
        <strain evidence="1 2">EM1321</strain>
    </source>
</reference>
<dbReference type="AlphaFoldDB" id="A0A066X0H1"/>
<proteinExistence type="predicted"/>
<dbReference type="PATRIC" id="fig|1492738.3.peg.181"/>
<dbReference type="eggNOG" id="ENOG502Z7WP">
    <property type="taxonomic scope" value="Bacteria"/>
</dbReference>
<dbReference type="STRING" id="1492738.FEM21_01870"/>
<dbReference type="OrthoDB" id="1442826at2"/>
<accession>A0A066X0H1</accession>
<name>A0A066X0H1_9FLAO</name>
<keyword evidence="2" id="KW-1185">Reference proteome</keyword>
<gene>
    <name evidence="1" type="ORF">FEM21_01870</name>
</gene>
<evidence type="ECO:0000313" key="1">
    <source>
        <dbReference type="EMBL" id="KDN56684.1"/>
    </source>
</evidence>
<dbReference type="Proteomes" id="UP000027064">
    <property type="component" value="Unassembled WGS sequence"/>
</dbReference>
<dbReference type="RefSeq" id="WP_035656774.1">
    <property type="nucleotide sequence ID" value="NZ_JNCA01000001.1"/>
</dbReference>
<evidence type="ECO:0000313" key="2">
    <source>
        <dbReference type="Proteomes" id="UP000027064"/>
    </source>
</evidence>
<organism evidence="1 2">
    <name type="scientific">Flavobacterium seoulense</name>
    <dbReference type="NCBI Taxonomy" id="1492738"/>
    <lineage>
        <taxon>Bacteria</taxon>
        <taxon>Pseudomonadati</taxon>
        <taxon>Bacteroidota</taxon>
        <taxon>Flavobacteriia</taxon>
        <taxon>Flavobacteriales</taxon>
        <taxon>Flavobacteriaceae</taxon>
        <taxon>Flavobacterium</taxon>
    </lineage>
</organism>
<sequence>MNYIKHLTGFFNKSNQDKTINPTHISLYLALFQRWNLNRFKNPIIISREEMMVTAKIKSKATYHKCMKELHQKKYIIYKPSYNPYEGTEVILPDLSNIDKNESTEVTIINYERTKLNNEPSRTVTGLKNERTEPKNSQVDEQVHIYNNKTLENNNKTIYTPEERKEESKSEFIAPTIELVKEFFQEKKVSSIEAEKYFNYYSSNGWKVGGKTQMKDWKAAARNWILNLDKFNPKKEISNLHPKNLNVSNSKDYAEPL</sequence>
<protein>
    <submittedName>
        <fullName evidence="1">Uncharacterized protein</fullName>
    </submittedName>
</protein>
<comment type="caution">
    <text evidence="1">The sequence shown here is derived from an EMBL/GenBank/DDBJ whole genome shotgun (WGS) entry which is preliminary data.</text>
</comment>